<organism evidence="1 2">
    <name type="scientific">Aeromonas phage AS-zj</name>
    <dbReference type="NCBI Taxonomy" id="2024208"/>
    <lineage>
        <taxon>Viruses</taxon>
        <taxon>Duplodnaviria</taxon>
        <taxon>Heunggongvirae</taxon>
        <taxon>Uroviricota</taxon>
        <taxon>Caudoviricetes</taxon>
        <taxon>Pantevenvirales</taxon>
        <taxon>Straboviridae</taxon>
        <taxon>Emmerichvirinae</taxon>
        <taxon>Ceceduovirus</taxon>
        <taxon>Ceceduovirus aszj</taxon>
    </lineage>
</organism>
<accession>A0A223LCL6</accession>
<reference evidence="1 2" key="1">
    <citation type="submission" date="2017-07" db="EMBL/GenBank/DDBJ databases">
        <title>In vitro design and evaluation of phage cocktails against multidrug-resistant Aeromonas salmonicida.</title>
        <authorList>
            <person name="Chen L."/>
            <person name="Yuan S."/>
            <person name="Ma Y."/>
        </authorList>
    </citation>
    <scope>NUCLEOTIDE SEQUENCE [LARGE SCALE GENOMIC DNA]</scope>
</reference>
<dbReference type="EMBL" id="MF448340">
    <property type="protein sequence ID" value="ASU00160.1"/>
    <property type="molecule type" value="Genomic_DNA"/>
</dbReference>
<proteinExistence type="predicted"/>
<evidence type="ECO:0000313" key="2">
    <source>
        <dbReference type="Proteomes" id="UP000226092"/>
    </source>
</evidence>
<keyword evidence="2" id="KW-1185">Reference proteome</keyword>
<dbReference type="GeneID" id="55604759"/>
<sequence>MNPKARELMIELFNSGIECRLVSSSTSSYIDVQGHMVRVSDHGGHSKFKGTQIRKDHGYKKTKYGMIFGYNEIGMAVKYLKSLNTLTN</sequence>
<protein>
    <submittedName>
        <fullName evidence="1">Uncharacterized protein</fullName>
    </submittedName>
</protein>
<name>A0A223LCL6_9CAUD</name>
<dbReference type="Proteomes" id="UP000226092">
    <property type="component" value="Segment"/>
</dbReference>
<dbReference type="KEGG" id="vg:55604759"/>
<evidence type="ECO:0000313" key="1">
    <source>
        <dbReference type="EMBL" id="ASU00160.1"/>
    </source>
</evidence>
<dbReference type="RefSeq" id="YP_009834692.1">
    <property type="nucleotide sequence ID" value="NC_048673.1"/>
</dbReference>